<dbReference type="AlphaFoldDB" id="A0A8J2U9F8"/>
<dbReference type="Gene3D" id="3.10.20.30">
    <property type="match status" value="1"/>
</dbReference>
<dbReference type="PANTHER" id="PTHR34472:SF1">
    <property type="entry name" value="SULFUR CARRIER PROTEIN THIS"/>
    <property type="match status" value="1"/>
</dbReference>
<reference evidence="2" key="1">
    <citation type="journal article" date="2019" name="Int. J. Syst. Evol. Microbiol.">
        <title>The Global Catalogue of Microorganisms (GCM) 10K type strain sequencing project: providing services to taxonomists for standard genome sequencing and annotation.</title>
        <authorList>
            <consortium name="The Broad Institute Genomics Platform"/>
            <consortium name="The Broad Institute Genome Sequencing Center for Infectious Disease"/>
            <person name="Wu L."/>
            <person name="Ma J."/>
        </authorList>
    </citation>
    <scope>NUCLEOTIDE SEQUENCE [LARGE SCALE GENOMIC DNA]</scope>
    <source>
        <strain evidence="2">CGMCC 1.10130</strain>
    </source>
</reference>
<dbReference type="Proteomes" id="UP000619743">
    <property type="component" value="Unassembled WGS sequence"/>
</dbReference>
<name>A0A8J2U9F8_9GAMM</name>
<dbReference type="NCBIfam" id="TIGR01683">
    <property type="entry name" value="thiS"/>
    <property type="match status" value="1"/>
</dbReference>
<sequence length="66" mass="7188">MKIDVNGEPVELSAQATLAQLIDVLKQDVSGIAIAVNQTIVPQHEWDQYLLQDRDSIALFRAIAGG</sequence>
<protein>
    <submittedName>
        <fullName evidence="1">Thiamine biosynthesis protein ThiS</fullName>
    </submittedName>
</protein>
<dbReference type="Pfam" id="PF02597">
    <property type="entry name" value="ThiS"/>
    <property type="match status" value="1"/>
</dbReference>
<dbReference type="InterPro" id="IPR012675">
    <property type="entry name" value="Beta-grasp_dom_sf"/>
</dbReference>
<comment type="caution">
    <text evidence="1">The sequence shown here is derived from an EMBL/GenBank/DDBJ whole genome shotgun (WGS) entry which is preliminary data.</text>
</comment>
<dbReference type="InterPro" id="IPR010035">
    <property type="entry name" value="Thi_S"/>
</dbReference>
<organism evidence="1 2">
    <name type="scientific">Neiella marina</name>
    <dbReference type="NCBI Taxonomy" id="508461"/>
    <lineage>
        <taxon>Bacteria</taxon>
        <taxon>Pseudomonadati</taxon>
        <taxon>Pseudomonadota</taxon>
        <taxon>Gammaproteobacteria</taxon>
        <taxon>Alteromonadales</taxon>
        <taxon>Echinimonadaceae</taxon>
        <taxon>Neiella</taxon>
    </lineage>
</organism>
<evidence type="ECO:0000313" key="1">
    <source>
        <dbReference type="EMBL" id="GGA88298.1"/>
    </source>
</evidence>
<evidence type="ECO:0000313" key="2">
    <source>
        <dbReference type="Proteomes" id="UP000619743"/>
    </source>
</evidence>
<proteinExistence type="predicted"/>
<gene>
    <name evidence="1" type="ORF">GCM10011369_33040</name>
</gene>
<accession>A0A8J2U9F8</accession>
<dbReference type="RefSeq" id="WP_087507305.1">
    <property type="nucleotide sequence ID" value="NZ_BMDX01000024.1"/>
</dbReference>
<dbReference type="InterPro" id="IPR003749">
    <property type="entry name" value="ThiS/MoaD-like"/>
</dbReference>
<dbReference type="InterPro" id="IPR016155">
    <property type="entry name" value="Mopterin_synth/thiamin_S_b"/>
</dbReference>
<dbReference type="SUPFAM" id="SSF54285">
    <property type="entry name" value="MoaD/ThiS"/>
    <property type="match status" value="1"/>
</dbReference>
<dbReference type="EMBL" id="BMDX01000024">
    <property type="protein sequence ID" value="GGA88298.1"/>
    <property type="molecule type" value="Genomic_DNA"/>
</dbReference>
<dbReference type="PANTHER" id="PTHR34472">
    <property type="entry name" value="SULFUR CARRIER PROTEIN THIS"/>
    <property type="match status" value="1"/>
</dbReference>
<dbReference type="OrthoDB" id="6388078at2"/>
<dbReference type="CDD" id="cd00565">
    <property type="entry name" value="Ubl_ThiS"/>
    <property type="match status" value="1"/>
</dbReference>
<keyword evidence="2" id="KW-1185">Reference proteome</keyword>